<dbReference type="PANTHER" id="PTHR15663:SF4">
    <property type="entry name" value="COMM DOMAIN-CONTAINING PROTEIN 9"/>
    <property type="match status" value="1"/>
</dbReference>
<dbReference type="InterPro" id="IPR037360">
    <property type="entry name" value="COMMD9"/>
</dbReference>
<accession>A0A9Q0VHK6</accession>
<evidence type="ECO:0000313" key="3">
    <source>
        <dbReference type="Proteomes" id="UP001151532"/>
    </source>
</evidence>
<dbReference type="PROSITE" id="PS51269">
    <property type="entry name" value="COMM"/>
    <property type="match status" value="1"/>
</dbReference>
<feature type="domain" description="COMM" evidence="1">
    <location>
        <begin position="101"/>
        <end position="184"/>
    </location>
</feature>
<evidence type="ECO:0000259" key="1">
    <source>
        <dbReference type="PROSITE" id="PS51269"/>
    </source>
</evidence>
<gene>
    <name evidence="2" type="ORF">OIU79_029516</name>
</gene>
<proteinExistence type="predicted"/>
<reference evidence="2" key="1">
    <citation type="submission" date="2022-11" db="EMBL/GenBank/DDBJ databases">
        <authorList>
            <person name="Hyden B.L."/>
            <person name="Feng K."/>
            <person name="Yates T."/>
            <person name="Jawdy S."/>
            <person name="Smart L.B."/>
            <person name="Muchero W."/>
        </authorList>
    </citation>
    <scope>NUCLEOTIDE SEQUENCE</scope>
    <source>
        <tissue evidence="2">Shoot tip</tissue>
    </source>
</reference>
<comment type="caution">
    <text evidence="2">The sequence shown here is derived from an EMBL/GenBank/DDBJ whole genome shotgun (WGS) entry which is preliminary data.</text>
</comment>
<sequence length="315" mass="36297">MEHSLWNHLPLLVRANTKESVEYILQALWRTRQTGLDSADRLVIRDILQLPNDTDLDPLLVCLRMLIRRCVYENVSKDEIRKCFPEEVLPELQRLLTLLLQKFQTEWRADVFKDQVDFPRLKAMTWNMANQDAAEGTDPVAVISLKLQNDTQSHSEVKFQLGKDTLETMVKSMYCIREQLSDLPRKLVMLACCNAWNETAGHSMSWARNLLAARFDMGAQYLNCNGQGFAHHGKMSLKQSHTLDILFTHAVSIHLKEKKLLLIKSKIHWDSFGNKEHLDIGTNLSCFNAIEYLLSSVSDYDNGRSWCSYSVVIIK</sequence>
<dbReference type="InterPro" id="IPR017920">
    <property type="entry name" value="COMM"/>
</dbReference>
<evidence type="ECO:0000313" key="2">
    <source>
        <dbReference type="EMBL" id="KAJ6748416.1"/>
    </source>
</evidence>
<name>A0A9Q0VHK6_SALPP</name>
<dbReference type="EMBL" id="JAPFFK010000008">
    <property type="protein sequence ID" value="KAJ6748416.1"/>
    <property type="molecule type" value="Genomic_DNA"/>
</dbReference>
<dbReference type="AlphaFoldDB" id="A0A9Q0VHK6"/>
<dbReference type="Proteomes" id="UP001151532">
    <property type="component" value="Chromosome 12"/>
</dbReference>
<protein>
    <submittedName>
        <fullName evidence="2">COMM DOMAIN-CONTAINING PROTEIN 9</fullName>
    </submittedName>
</protein>
<dbReference type="OrthoDB" id="64318at2759"/>
<keyword evidence="3" id="KW-1185">Reference proteome</keyword>
<reference evidence="2" key="2">
    <citation type="journal article" date="2023" name="Int. J. Mol. Sci.">
        <title>De Novo Assembly and Annotation of 11 Diverse Shrub Willow (Salix) Genomes Reveals Novel Gene Organization in Sex-Linked Regions.</title>
        <authorList>
            <person name="Hyden B."/>
            <person name="Feng K."/>
            <person name="Yates T.B."/>
            <person name="Jawdy S."/>
            <person name="Cereghino C."/>
            <person name="Smart L.B."/>
            <person name="Muchero W."/>
        </authorList>
    </citation>
    <scope>NUCLEOTIDE SEQUENCE</scope>
    <source>
        <tissue evidence="2">Shoot tip</tissue>
    </source>
</reference>
<dbReference type="Pfam" id="PF07258">
    <property type="entry name" value="COMM_domain"/>
    <property type="match status" value="1"/>
</dbReference>
<organism evidence="2 3">
    <name type="scientific">Salix purpurea</name>
    <name type="common">Purple osier willow</name>
    <dbReference type="NCBI Taxonomy" id="77065"/>
    <lineage>
        <taxon>Eukaryota</taxon>
        <taxon>Viridiplantae</taxon>
        <taxon>Streptophyta</taxon>
        <taxon>Embryophyta</taxon>
        <taxon>Tracheophyta</taxon>
        <taxon>Spermatophyta</taxon>
        <taxon>Magnoliopsida</taxon>
        <taxon>eudicotyledons</taxon>
        <taxon>Gunneridae</taxon>
        <taxon>Pentapetalae</taxon>
        <taxon>rosids</taxon>
        <taxon>fabids</taxon>
        <taxon>Malpighiales</taxon>
        <taxon>Salicaceae</taxon>
        <taxon>Saliceae</taxon>
        <taxon>Salix</taxon>
    </lineage>
</organism>
<dbReference type="PANTHER" id="PTHR15663">
    <property type="entry name" value="COMM DOMAIN-CONTAINING PROTEIN 9"/>
    <property type="match status" value="1"/>
</dbReference>